<evidence type="ECO:0000256" key="3">
    <source>
        <dbReference type="ARBA" id="ARBA00022833"/>
    </source>
</evidence>
<name>A0AA48KKK9_9RHOB</name>
<proteinExistence type="inferred from homology"/>
<dbReference type="Gene3D" id="2.170.150.70">
    <property type="match status" value="1"/>
</dbReference>
<dbReference type="AlphaFoldDB" id="A0AA48KKK9"/>
<dbReference type="InterPro" id="IPR052355">
    <property type="entry name" value="CENP-V-like"/>
</dbReference>
<keyword evidence="2" id="KW-0479">Metal-binding</keyword>
<comment type="similarity">
    <text evidence="1">Belongs to the Gfa family.</text>
</comment>
<dbReference type="Pfam" id="PF04828">
    <property type="entry name" value="GFA"/>
    <property type="match status" value="1"/>
</dbReference>
<reference evidence="5 6" key="1">
    <citation type="submission" date="2023-01" db="EMBL/GenBank/DDBJ databases">
        <title>Complete genome sequence of Roseicyclus marinus strain Dej080120_10.</title>
        <authorList>
            <person name="Ueki S."/>
            <person name="Maruyama F."/>
        </authorList>
    </citation>
    <scope>NUCLEOTIDE SEQUENCE [LARGE SCALE GENOMIC DNA]</scope>
    <source>
        <strain evidence="5 6">Dej080120_10</strain>
    </source>
</reference>
<dbReference type="GO" id="GO:0046872">
    <property type="term" value="F:metal ion binding"/>
    <property type="evidence" value="ECO:0007669"/>
    <property type="project" value="UniProtKB-KW"/>
</dbReference>
<evidence type="ECO:0000259" key="4">
    <source>
        <dbReference type="PROSITE" id="PS51891"/>
    </source>
</evidence>
<keyword evidence="3" id="KW-0862">Zinc</keyword>
<evidence type="ECO:0000313" key="6">
    <source>
        <dbReference type="Proteomes" id="UP001337723"/>
    </source>
</evidence>
<evidence type="ECO:0000313" key="5">
    <source>
        <dbReference type="EMBL" id="BDW85993.1"/>
    </source>
</evidence>
<organism evidence="5 6">
    <name type="scientific">Roseicyclus marinus</name>
    <dbReference type="NCBI Taxonomy" id="2161673"/>
    <lineage>
        <taxon>Bacteria</taxon>
        <taxon>Pseudomonadati</taxon>
        <taxon>Pseudomonadota</taxon>
        <taxon>Alphaproteobacteria</taxon>
        <taxon>Rhodobacterales</taxon>
        <taxon>Roseobacteraceae</taxon>
        <taxon>Roseicyclus</taxon>
    </lineage>
</organism>
<dbReference type="InterPro" id="IPR011057">
    <property type="entry name" value="Mss4-like_sf"/>
</dbReference>
<dbReference type="GO" id="GO:0016846">
    <property type="term" value="F:carbon-sulfur lyase activity"/>
    <property type="evidence" value="ECO:0007669"/>
    <property type="project" value="InterPro"/>
</dbReference>
<dbReference type="InterPro" id="IPR006913">
    <property type="entry name" value="CENP-V/GFA"/>
</dbReference>
<dbReference type="KEGG" id="rmai:MACH21_21700"/>
<dbReference type="PANTHER" id="PTHR28620:SF1">
    <property type="entry name" value="CENP-V_GFA DOMAIN-CONTAINING PROTEIN"/>
    <property type="match status" value="1"/>
</dbReference>
<keyword evidence="6" id="KW-1185">Reference proteome</keyword>
<dbReference type="SUPFAM" id="SSF51316">
    <property type="entry name" value="Mss4-like"/>
    <property type="match status" value="1"/>
</dbReference>
<protein>
    <recommendedName>
        <fullName evidence="4">CENP-V/GFA domain-containing protein</fullName>
    </recommendedName>
</protein>
<accession>A0AA48KKK9</accession>
<evidence type="ECO:0000256" key="1">
    <source>
        <dbReference type="ARBA" id="ARBA00005495"/>
    </source>
</evidence>
<sequence length="138" mass="15149">MTEILEASCHCGTVQFRVTLPDGLASARRCTCSYCTMRGAVAVSAALDGIEFVTGEDNLTLYQFGSRTARHFFCRTCGIYTHHQRRSNPNQFGVNLACLKGLSVWDLPDIPVNDGINHPSDGAPPRIDGILRYEKSPT</sequence>
<feature type="domain" description="CENP-V/GFA" evidence="4">
    <location>
        <begin position="5"/>
        <end position="106"/>
    </location>
</feature>
<evidence type="ECO:0000256" key="2">
    <source>
        <dbReference type="ARBA" id="ARBA00022723"/>
    </source>
</evidence>
<dbReference type="RefSeq" id="WP_338271873.1">
    <property type="nucleotide sequence ID" value="NZ_AP027266.1"/>
</dbReference>
<dbReference type="EMBL" id="AP027266">
    <property type="protein sequence ID" value="BDW85993.1"/>
    <property type="molecule type" value="Genomic_DNA"/>
</dbReference>
<dbReference type="PROSITE" id="PS51891">
    <property type="entry name" value="CENP_V_GFA"/>
    <property type="match status" value="1"/>
</dbReference>
<gene>
    <name evidence="5" type="ORF">MACH21_21700</name>
</gene>
<dbReference type="PANTHER" id="PTHR28620">
    <property type="entry name" value="CENTROMERE PROTEIN V"/>
    <property type="match status" value="1"/>
</dbReference>
<dbReference type="Proteomes" id="UP001337723">
    <property type="component" value="Chromosome"/>
</dbReference>